<accession>A0A9P5XTV7</accession>
<dbReference type="PANTHER" id="PTHR43695:SF2">
    <property type="entry name" value="PUTATIVE (AFU_ORTHOLOGUE AFUA_2G17250)-RELATED"/>
    <property type="match status" value="1"/>
</dbReference>
<evidence type="ECO:0000313" key="4">
    <source>
        <dbReference type="Proteomes" id="UP000807353"/>
    </source>
</evidence>
<protein>
    <submittedName>
        <fullName evidence="3">SGNH hydrolase-type esterase domain-containing protein</fullName>
    </submittedName>
</protein>
<dbReference type="InterPro" id="IPR037459">
    <property type="entry name" value="RhgT-like"/>
</dbReference>
<feature type="chain" id="PRO_5040273257" evidence="1">
    <location>
        <begin position="18"/>
        <end position="235"/>
    </location>
</feature>
<dbReference type="SUPFAM" id="SSF52266">
    <property type="entry name" value="SGNH hydrolase"/>
    <property type="match status" value="1"/>
</dbReference>
<dbReference type="PANTHER" id="PTHR43695">
    <property type="entry name" value="PUTATIVE (AFU_ORTHOLOGUE AFUA_2G17250)-RELATED"/>
    <property type="match status" value="1"/>
</dbReference>
<keyword evidence="4" id="KW-1185">Reference proteome</keyword>
<proteinExistence type="predicted"/>
<dbReference type="InterPro" id="IPR013830">
    <property type="entry name" value="SGNH_hydro"/>
</dbReference>
<dbReference type="Pfam" id="PF13472">
    <property type="entry name" value="Lipase_GDSL_2"/>
    <property type="match status" value="1"/>
</dbReference>
<dbReference type="EMBL" id="MU150423">
    <property type="protein sequence ID" value="KAF9456477.1"/>
    <property type="molecule type" value="Genomic_DNA"/>
</dbReference>
<dbReference type="Proteomes" id="UP000807353">
    <property type="component" value="Unassembled WGS sequence"/>
</dbReference>
<reference evidence="3" key="1">
    <citation type="submission" date="2020-11" db="EMBL/GenBank/DDBJ databases">
        <authorList>
            <consortium name="DOE Joint Genome Institute"/>
            <person name="Ahrendt S."/>
            <person name="Riley R."/>
            <person name="Andreopoulos W."/>
            <person name="Labutti K."/>
            <person name="Pangilinan J."/>
            <person name="Ruiz-Duenas F.J."/>
            <person name="Barrasa J.M."/>
            <person name="Sanchez-Garcia M."/>
            <person name="Camarero S."/>
            <person name="Miyauchi S."/>
            <person name="Serrano A."/>
            <person name="Linde D."/>
            <person name="Babiker R."/>
            <person name="Drula E."/>
            <person name="Ayuso-Fernandez I."/>
            <person name="Pacheco R."/>
            <person name="Padilla G."/>
            <person name="Ferreira P."/>
            <person name="Barriuso J."/>
            <person name="Kellner H."/>
            <person name="Castanera R."/>
            <person name="Alfaro M."/>
            <person name="Ramirez L."/>
            <person name="Pisabarro A.G."/>
            <person name="Kuo A."/>
            <person name="Tritt A."/>
            <person name="Lipzen A."/>
            <person name="He G."/>
            <person name="Yan M."/>
            <person name="Ng V."/>
            <person name="Cullen D."/>
            <person name="Martin F."/>
            <person name="Rosso M.-N."/>
            <person name="Henrissat B."/>
            <person name="Hibbett D."/>
            <person name="Martinez A.T."/>
            <person name="Grigoriev I.V."/>
        </authorList>
    </citation>
    <scope>NUCLEOTIDE SEQUENCE</scope>
    <source>
        <strain evidence="3">CBS 247.69</strain>
    </source>
</reference>
<gene>
    <name evidence="3" type="ORF">BDZ94DRAFT_1315121</name>
</gene>
<evidence type="ECO:0000256" key="1">
    <source>
        <dbReference type="SAM" id="SignalP"/>
    </source>
</evidence>
<evidence type="ECO:0000313" key="3">
    <source>
        <dbReference type="EMBL" id="KAF9456477.1"/>
    </source>
</evidence>
<name>A0A9P5XTV7_9AGAR</name>
<dbReference type="Gene3D" id="3.40.50.1110">
    <property type="entry name" value="SGNH hydrolase"/>
    <property type="match status" value="1"/>
</dbReference>
<organism evidence="3 4">
    <name type="scientific">Collybia nuda</name>
    <dbReference type="NCBI Taxonomy" id="64659"/>
    <lineage>
        <taxon>Eukaryota</taxon>
        <taxon>Fungi</taxon>
        <taxon>Dikarya</taxon>
        <taxon>Basidiomycota</taxon>
        <taxon>Agaricomycotina</taxon>
        <taxon>Agaricomycetes</taxon>
        <taxon>Agaricomycetidae</taxon>
        <taxon>Agaricales</taxon>
        <taxon>Tricholomatineae</taxon>
        <taxon>Clitocybaceae</taxon>
        <taxon>Collybia</taxon>
    </lineage>
</organism>
<dbReference type="AlphaFoldDB" id="A0A9P5XTV7"/>
<keyword evidence="1" id="KW-0732">Signal</keyword>
<feature type="domain" description="SGNH hydrolase-type esterase" evidence="2">
    <location>
        <begin position="24"/>
        <end position="198"/>
    </location>
</feature>
<keyword evidence="3" id="KW-0378">Hydrolase</keyword>
<feature type="signal peptide" evidence="1">
    <location>
        <begin position="1"/>
        <end position="17"/>
    </location>
</feature>
<dbReference type="GO" id="GO:0016787">
    <property type="term" value="F:hydrolase activity"/>
    <property type="evidence" value="ECO:0007669"/>
    <property type="project" value="UniProtKB-KW"/>
</dbReference>
<comment type="caution">
    <text evidence="3">The sequence shown here is derived from an EMBL/GenBank/DDBJ whole genome shotgun (WGS) entry which is preliminary data.</text>
</comment>
<dbReference type="InterPro" id="IPR036514">
    <property type="entry name" value="SGNH_hydro_sf"/>
</dbReference>
<sequence>MFASTLVTFLLATFVAAAPGVVLIGDSTVTTNKGWGNGFCSSTSGLARCVNLSVGGTTTVTWQSQPQYATMVSTCKNANTYATIQFEFGHNDQKVMDTATFAVNLEALVKKVQAAGCLPVLMTSLTRRKFSGNTLTDNLAPYSAQTIAVAKKLGLPLLPLLADSMTYVQKLGPAQAAQFNWDYPTPNTDATHLNALGNTYFGRMVADEVKKNVPALAGNIVANAALSAKIAAGTL</sequence>
<dbReference type="OrthoDB" id="5041285at2759"/>
<evidence type="ECO:0000259" key="2">
    <source>
        <dbReference type="Pfam" id="PF13472"/>
    </source>
</evidence>